<dbReference type="InterPro" id="IPR005303">
    <property type="entry name" value="MOCOS_middle"/>
</dbReference>
<accession>A0A4Y2FY04</accession>
<feature type="domain" description="MOSC" evidence="2">
    <location>
        <begin position="210"/>
        <end position="372"/>
    </location>
</feature>
<dbReference type="Pfam" id="PF03476">
    <property type="entry name" value="MOSC_N"/>
    <property type="match status" value="1"/>
</dbReference>
<dbReference type="GO" id="GO:0003824">
    <property type="term" value="F:catalytic activity"/>
    <property type="evidence" value="ECO:0007669"/>
    <property type="project" value="InterPro"/>
</dbReference>
<name>A0A4Y2FY04_ARAVE</name>
<comment type="caution">
    <text evidence="3">The sequence shown here is derived from an EMBL/GenBank/DDBJ whole genome shotgun (WGS) entry which is preliminary data.</text>
</comment>
<keyword evidence="1" id="KW-0472">Membrane</keyword>
<keyword evidence="1" id="KW-0812">Transmembrane</keyword>
<reference evidence="3 4" key="1">
    <citation type="journal article" date="2019" name="Sci. Rep.">
        <title>Orb-weaving spider Araneus ventricosus genome elucidates the spidroin gene catalogue.</title>
        <authorList>
            <person name="Kono N."/>
            <person name="Nakamura H."/>
            <person name="Ohtoshi R."/>
            <person name="Moran D.A.P."/>
            <person name="Shinohara A."/>
            <person name="Yoshida Y."/>
            <person name="Fujiwara M."/>
            <person name="Mori M."/>
            <person name="Tomita M."/>
            <person name="Arakawa K."/>
        </authorList>
    </citation>
    <scope>NUCLEOTIDE SEQUENCE [LARGE SCALE GENOMIC DNA]</scope>
</reference>
<dbReference type="EMBL" id="BGPR01001132">
    <property type="protein sequence ID" value="GBM46340.1"/>
    <property type="molecule type" value="Genomic_DNA"/>
</dbReference>
<evidence type="ECO:0000313" key="4">
    <source>
        <dbReference type="Proteomes" id="UP000499080"/>
    </source>
</evidence>
<dbReference type="GO" id="GO:0030151">
    <property type="term" value="F:molybdenum ion binding"/>
    <property type="evidence" value="ECO:0007669"/>
    <property type="project" value="InterPro"/>
</dbReference>
<dbReference type="GO" id="GO:0030170">
    <property type="term" value="F:pyridoxal phosphate binding"/>
    <property type="evidence" value="ECO:0007669"/>
    <property type="project" value="InterPro"/>
</dbReference>
<proteinExistence type="predicted"/>
<gene>
    <name evidence="3" type="primary">Marc1_1</name>
    <name evidence="3" type="ORF">AVEN_195286_1</name>
</gene>
<keyword evidence="1" id="KW-1133">Transmembrane helix</keyword>
<dbReference type="Proteomes" id="UP000499080">
    <property type="component" value="Unassembled WGS sequence"/>
</dbReference>
<dbReference type="PANTHER" id="PTHR14237:SF19">
    <property type="entry name" value="MITOCHONDRIAL AMIDOXIME REDUCING COMPONENT 1"/>
    <property type="match status" value="1"/>
</dbReference>
<evidence type="ECO:0000256" key="1">
    <source>
        <dbReference type="SAM" id="Phobius"/>
    </source>
</evidence>
<dbReference type="OrthoDB" id="6426255at2759"/>
<dbReference type="PANTHER" id="PTHR14237">
    <property type="entry name" value="MOLYBDOPTERIN COFACTOR SULFURASE MOSC"/>
    <property type="match status" value="1"/>
</dbReference>
<dbReference type="SUPFAM" id="SSF141673">
    <property type="entry name" value="MOSC N-terminal domain-like"/>
    <property type="match status" value="1"/>
</dbReference>
<evidence type="ECO:0000259" key="2">
    <source>
        <dbReference type="PROSITE" id="PS51340"/>
    </source>
</evidence>
<organism evidence="3 4">
    <name type="scientific">Araneus ventricosus</name>
    <name type="common">Orbweaver spider</name>
    <name type="synonym">Epeira ventricosa</name>
    <dbReference type="NCBI Taxonomy" id="182803"/>
    <lineage>
        <taxon>Eukaryota</taxon>
        <taxon>Metazoa</taxon>
        <taxon>Ecdysozoa</taxon>
        <taxon>Arthropoda</taxon>
        <taxon>Chelicerata</taxon>
        <taxon>Arachnida</taxon>
        <taxon>Araneae</taxon>
        <taxon>Araneomorphae</taxon>
        <taxon>Entelegynae</taxon>
        <taxon>Araneoidea</taxon>
        <taxon>Araneidae</taxon>
        <taxon>Araneus</taxon>
    </lineage>
</organism>
<dbReference type="PROSITE" id="PS51340">
    <property type="entry name" value="MOSC"/>
    <property type="match status" value="1"/>
</dbReference>
<dbReference type="InterPro" id="IPR005302">
    <property type="entry name" value="MoCF_Sase_C"/>
</dbReference>
<dbReference type="InterPro" id="IPR011037">
    <property type="entry name" value="Pyrv_Knase-like_insert_dom_sf"/>
</dbReference>
<dbReference type="AlphaFoldDB" id="A0A4Y2FY04"/>
<dbReference type="SUPFAM" id="SSF50800">
    <property type="entry name" value="PK beta-barrel domain-like"/>
    <property type="match status" value="1"/>
</dbReference>
<evidence type="ECO:0000313" key="3">
    <source>
        <dbReference type="EMBL" id="GBM46340.1"/>
    </source>
</evidence>
<feature type="transmembrane region" description="Helical" evidence="1">
    <location>
        <begin position="55"/>
        <end position="75"/>
    </location>
</feature>
<dbReference type="Pfam" id="PF03473">
    <property type="entry name" value="MOSC"/>
    <property type="match status" value="1"/>
</dbReference>
<sequence length="382" mass="42343">MIFGSESLQQSFFVHLFTIELINSSKDATGAEPLATGCHVDAFAVFDPSLEMPQIWKTVCIVAAVAVSVVGVLVWKKKRSYVKVGTISKLYFFPVKSLKGMEVTKGKCTKLGFEVNGVLERSFMLVNKEGAFFTQRDAPSLALLSTQVDGKKLTISTPSGKQLKVDIKDSFGPDDKIIECRVVADSTKGVDCGDEAASFFQSYVDVPDIRLVRHFPSVSHREYIRNNPFELHLRKENQVAFQDLAPIHVLSKTSVDDLNARLEEQKVTELNFRPDIFIDGCEPYAEDSWRYIKFNSGVVLNNLTMITRCLLTTNNPATGVLSKKEPLVTLRKYRIPKDPKIVKQIGSLPCLGIGCGVLRSGDISVGDEIFADVGPQPEMKVK</sequence>
<protein>
    <submittedName>
        <fullName evidence="3">Mitochondrial amidoxime-reducing component 1</fullName>
    </submittedName>
</protein>
<keyword evidence="4" id="KW-1185">Reference proteome</keyword>